<name>A0A371HD32_MUCPR</name>
<protein>
    <submittedName>
        <fullName evidence="1">Uncharacterized protein</fullName>
    </submittedName>
</protein>
<evidence type="ECO:0000313" key="2">
    <source>
        <dbReference type="Proteomes" id="UP000257109"/>
    </source>
</evidence>
<keyword evidence="2" id="KW-1185">Reference proteome</keyword>
<organism evidence="1 2">
    <name type="scientific">Mucuna pruriens</name>
    <name type="common">Velvet bean</name>
    <name type="synonym">Dolichos pruriens</name>
    <dbReference type="NCBI Taxonomy" id="157652"/>
    <lineage>
        <taxon>Eukaryota</taxon>
        <taxon>Viridiplantae</taxon>
        <taxon>Streptophyta</taxon>
        <taxon>Embryophyta</taxon>
        <taxon>Tracheophyta</taxon>
        <taxon>Spermatophyta</taxon>
        <taxon>Magnoliopsida</taxon>
        <taxon>eudicotyledons</taxon>
        <taxon>Gunneridae</taxon>
        <taxon>Pentapetalae</taxon>
        <taxon>rosids</taxon>
        <taxon>fabids</taxon>
        <taxon>Fabales</taxon>
        <taxon>Fabaceae</taxon>
        <taxon>Papilionoideae</taxon>
        <taxon>50 kb inversion clade</taxon>
        <taxon>NPAAA clade</taxon>
        <taxon>indigoferoid/millettioid clade</taxon>
        <taxon>Phaseoleae</taxon>
        <taxon>Mucuna</taxon>
    </lineage>
</organism>
<feature type="non-terminal residue" evidence="1">
    <location>
        <position position="1"/>
    </location>
</feature>
<sequence>MKGGDTLSHLTKMGGKFLGELQWTLSNWNHFYIKIREGRREHANAWANLKRGAKIILFTSFTRKGPLQ</sequence>
<comment type="caution">
    <text evidence="1">The sequence shown here is derived from an EMBL/GenBank/DDBJ whole genome shotgun (WGS) entry which is preliminary data.</text>
</comment>
<accession>A0A371HD32</accession>
<dbReference type="AlphaFoldDB" id="A0A371HD32"/>
<reference evidence="1" key="1">
    <citation type="submission" date="2018-05" db="EMBL/GenBank/DDBJ databases">
        <title>Draft genome of Mucuna pruriens seed.</title>
        <authorList>
            <person name="Nnadi N.E."/>
            <person name="Vos R."/>
            <person name="Hasami M.H."/>
            <person name="Devisetty U.K."/>
            <person name="Aguiy J.C."/>
        </authorList>
    </citation>
    <scope>NUCLEOTIDE SEQUENCE [LARGE SCALE GENOMIC DNA]</scope>
    <source>
        <strain evidence="1">JCA_2017</strain>
    </source>
</reference>
<proteinExistence type="predicted"/>
<gene>
    <name evidence="1" type="ORF">CR513_16070</name>
</gene>
<dbReference type="Proteomes" id="UP000257109">
    <property type="component" value="Unassembled WGS sequence"/>
</dbReference>
<dbReference type="EMBL" id="QJKJ01002926">
    <property type="protein sequence ID" value="RDY00719.1"/>
    <property type="molecule type" value="Genomic_DNA"/>
</dbReference>
<evidence type="ECO:0000313" key="1">
    <source>
        <dbReference type="EMBL" id="RDY00719.1"/>
    </source>
</evidence>